<dbReference type="GeneID" id="24142126"/>
<dbReference type="PANTHER" id="PTHR34876">
    <property type="match status" value="1"/>
</dbReference>
<keyword evidence="2" id="KW-1185">Reference proteome</keyword>
<dbReference type="RefSeq" id="XP_012208217.1">
    <property type="nucleotide sequence ID" value="XM_012352827.1"/>
</dbReference>
<evidence type="ECO:0000313" key="2">
    <source>
        <dbReference type="Proteomes" id="UP000030745"/>
    </source>
</evidence>
<dbReference type="GO" id="GO:0004553">
    <property type="term" value="F:hydrolase activity, hydrolyzing O-glycosyl compounds"/>
    <property type="evidence" value="ECO:0007669"/>
    <property type="project" value="InterPro"/>
</dbReference>
<organism evidence="1 2">
    <name type="scientific">Saprolegnia parasitica (strain CBS 223.65)</name>
    <dbReference type="NCBI Taxonomy" id="695850"/>
    <lineage>
        <taxon>Eukaryota</taxon>
        <taxon>Sar</taxon>
        <taxon>Stramenopiles</taxon>
        <taxon>Oomycota</taxon>
        <taxon>Saprolegniomycetes</taxon>
        <taxon>Saprolegniales</taxon>
        <taxon>Saprolegniaceae</taxon>
        <taxon>Saprolegnia</taxon>
    </lineage>
</organism>
<dbReference type="VEuPathDB" id="FungiDB:SPRG_21347"/>
<dbReference type="Gene3D" id="3.20.20.40">
    <property type="entry name" value="1, 4-beta cellobiohydrolase"/>
    <property type="match status" value="1"/>
</dbReference>
<sequence length="272" mass="28480">MALAASAVSAGLCTAVPPVSYAEAAQKPYLKPVVDVLREYATATWYTDRGGDAISELLSKCAGATPVIVIYGLPGKDCAGHYSSNGGNQSPADYARWIDSLVSRVGNTNVIYILEPDAIGNLANNECATQRGYLPNLKVALTKLSSNANAQIYADVAGWANQGAAQEVLSKLKSAGRLNGIAINTSNYKDTDTLKSICQAYSSATGGLHCVFDTSRNYRGSPQSEWCNAKSGGIGAPPGTPTGSSIDDDMIERDSRGIVVLVGTSRYSEAVL</sequence>
<dbReference type="Pfam" id="PF01341">
    <property type="entry name" value="Glyco_hydro_6"/>
    <property type="match status" value="1"/>
</dbReference>
<dbReference type="Proteomes" id="UP000030745">
    <property type="component" value="Unassembled WGS sequence"/>
</dbReference>
<accession>A0A067BS87</accession>
<dbReference type="AlphaFoldDB" id="A0A067BS87"/>
<proteinExistence type="predicted"/>
<name>A0A067BS87_SAPPC</name>
<dbReference type="OMA" id="HELASCG"/>
<dbReference type="PANTHER" id="PTHR34876:SF4">
    <property type="entry name" value="1,4-BETA-D-GLUCAN CELLOBIOHYDROLASE C-RELATED"/>
    <property type="match status" value="1"/>
</dbReference>
<dbReference type="OrthoDB" id="73500at2759"/>
<dbReference type="PRINTS" id="PR00733">
    <property type="entry name" value="GLHYDRLASE6"/>
</dbReference>
<dbReference type="SUPFAM" id="SSF51989">
    <property type="entry name" value="Glycosyl hydrolases family 6, cellulases"/>
    <property type="match status" value="1"/>
</dbReference>
<dbReference type="GO" id="GO:0030245">
    <property type="term" value="P:cellulose catabolic process"/>
    <property type="evidence" value="ECO:0007669"/>
    <property type="project" value="InterPro"/>
</dbReference>
<dbReference type="InterPro" id="IPR016288">
    <property type="entry name" value="Beta_cellobiohydrolase"/>
</dbReference>
<dbReference type="InterPro" id="IPR036434">
    <property type="entry name" value="Beta_cellobiohydrolase_sf"/>
</dbReference>
<evidence type="ECO:0000313" key="1">
    <source>
        <dbReference type="EMBL" id="KDO21118.1"/>
    </source>
</evidence>
<dbReference type="EMBL" id="KK583295">
    <property type="protein sequence ID" value="KDO21118.1"/>
    <property type="molecule type" value="Genomic_DNA"/>
</dbReference>
<reference evidence="1 2" key="1">
    <citation type="journal article" date="2013" name="PLoS Genet.">
        <title>Distinctive expansion of potential virulence genes in the genome of the oomycete fish pathogen Saprolegnia parasitica.</title>
        <authorList>
            <person name="Jiang R.H."/>
            <person name="de Bruijn I."/>
            <person name="Haas B.J."/>
            <person name="Belmonte R."/>
            <person name="Lobach L."/>
            <person name="Christie J."/>
            <person name="van den Ackerveken G."/>
            <person name="Bottin A."/>
            <person name="Bulone V."/>
            <person name="Diaz-Moreno S.M."/>
            <person name="Dumas B."/>
            <person name="Fan L."/>
            <person name="Gaulin E."/>
            <person name="Govers F."/>
            <person name="Grenville-Briggs L.J."/>
            <person name="Horner N.R."/>
            <person name="Levin J.Z."/>
            <person name="Mammella M."/>
            <person name="Meijer H.J."/>
            <person name="Morris P."/>
            <person name="Nusbaum C."/>
            <person name="Oome S."/>
            <person name="Phillips A.J."/>
            <person name="van Rooyen D."/>
            <person name="Rzeszutek E."/>
            <person name="Saraiva M."/>
            <person name="Secombes C.J."/>
            <person name="Seidl M.F."/>
            <person name="Snel B."/>
            <person name="Stassen J.H."/>
            <person name="Sykes S."/>
            <person name="Tripathy S."/>
            <person name="van den Berg H."/>
            <person name="Vega-Arreguin J.C."/>
            <person name="Wawra S."/>
            <person name="Young S.K."/>
            <person name="Zeng Q."/>
            <person name="Dieguez-Uribeondo J."/>
            <person name="Russ C."/>
            <person name="Tyler B.M."/>
            <person name="van West P."/>
        </authorList>
    </citation>
    <scope>NUCLEOTIDE SEQUENCE [LARGE SCALE GENOMIC DNA]</scope>
    <source>
        <strain evidence="1 2">CBS 223.65</strain>
    </source>
</reference>
<dbReference type="KEGG" id="spar:SPRG_21347"/>
<evidence type="ECO:0008006" key="3">
    <source>
        <dbReference type="Google" id="ProtNLM"/>
    </source>
</evidence>
<dbReference type="STRING" id="695850.A0A067BS87"/>
<protein>
    <recommendedName>
        <fullName evidence="3">Glycoside hydrolase family 6 protein</fullName>
    </recommendedName>
</protein>
<gene>
    <name evidence="1" type="ORF">SPRG_21347</name>
</gene>